<dbReference type="Proteomes" id="UP001186944">
    <property type="component" value="Unassembled WGS sequence"/>
</dbReference>
<dbReference type="PANTHER" id="PTHR23507:SF1">
    <property type="entry name" value="FI18259P1-RELATED"/>
    <property type="match status" value="1"/>
</dbReference>
<proteinExistence type="predicted"/>
<comment type="caution">
    <text evidence="6">The sequence shown here is derived from an EMBL/GenBank/DDBJ whole genome shotgun (WGS) entry which is preliminary data.</text>
</comment>
<comment type="subcellular location">
    <subcellularLocation>
        <location evidence="1">Membrane</location>
        <topology evidence="1">Multi-pass membrane protein</topology>
    </subcellularLocation>
</comment>
<dbReference type="GO" id="GO:0022857">
    <property type="term" value="F:transmembrane transporter activity"/>
    <property type="evidence" value="ECO:0007669"/>
    <property type="project" value="InterPro"/>
</dbReference>
<sequence>MVESDCCLEMKIEKGSERKEVTSTPTKEDESEPRKKLTLFFICGTLLFCHFFAQGLRENALNQYSYKEFQSMVEQDVSGNASMADAYNGSDISVSCVKSSNSTLYEGQSEAQRLTSQWNIYRTVIPGAASILTTLLFGVLSDTYGRKWFITIPLIGHFVRNALYTIGIYFRIDIYIFLAIGMTEFLFGPGEAILAAIFSTVADNTSADKNRSKVLAIMILSAGVGLSTSLVSSGYIIDSAGYMYPMLISSAILLPAIILSFCLSDSSGNRTVSSADNKDTFSKKIIKQLKGIYEFYVKDSSVSGNRWKYIVCMLAFLLTQIVNGGVVNVEFLFTFNTPLCWNSIIFGWYGLAQSVTLNIVSMAFFPLIQKCLRDETINVIASISSAVSLIFEAFAINDIMMFIGNYFEYIR</sequence>
<dbReference type="Gene3D" id="1.20.1250.20">
    <property type="entry name" value="MFS general substrate transporter like domains"/>
    <property type="match status" value="1"/>
</dbReference>
<dbReference type="Pfam" id="PF07690">
    <property type="entry name" value="MFS_1"/>
    <property type="match status" value="1"/>
</dbReference>
<feature type="transmembrane region" description="Helical" evidence="5">
    <location>
        <begin position="379"/>
        <end position="403"/>
    </location>
</feature>
<dbReference type="GO" id="GO:0016020">
    <property type="term" value="C:membrane"/>
    <property type="evidence" value="ECO:0007669"/>
    <property type="project" value="UniProtKB-SubCell"/>
</dbReference>
<accession>A0AA88YDL0</accession>
<name>A0AA88YDL0_PINIB</name>
<protein>
    <recommendedName>
        <fullName evidence="8">Proton-coupled folate transporter</fullName>
    </recommendedName>
</protein>
<evidence type="ECO:0000313" key="6">
    <source>
        <dbReference type="EMBL" id="KAK3102878.1"/>
    </source>
</evidence>
<gene>
    <name evidence="6" type="ORF">FSP39_014595</name>
</gene>
<keyword evidence="3 5" id="KW-1133">Transmembrane helix</keyword>
<feature type="transmembrane region" description="Helical" evidence="5">
    <location>
        <begin position="214"/>
        <end position="237"/>
    </location>
</feature>
<feature type="transmembrane region" description="Helical" evidence="5">
    <location>
        <begin position="307"/>
        <end position="326"/>
    </location>
</feature>
<feature type="transmembrane region" description="Helical" evidence="5">
    <location>
        <begin position="37"/>
        <end position="56"/>
    </location>
</feature>
<keyword evidence="2 5" id="KW-0812">Transmembrane</keyword>
<evidence type="ECO:0000256" key="5">
    <source>
        <dbReference type="SAM" id="Phobius"/>
    </source>
</evidence>
<reference evidence="6" key="1">
    <citation type="submission" date="2019-08" db="EMBL/GenBank/DDBJ databases">
        <title>The improved chromosome-level genome for the pearl oyster Pinctada fucata martensii using PacBio sequencing and Hi-C.</title>
        <authorList>
            <person name="Zheng Z."/>
        </authorList>
    </citation>
    <scope>NUCLEOTIDE SEQUENCE</scope>
    <source>
        <strain evidence="6">ZZ-2019</strain>
        <tissue evidence="6">Adductor muscle</tissue>
    </source>
</reference>
<dbReference type="SUPFAM" id="SSF103473">
    <property type="entry name" value="MFS general substrate transporter"/>
    <property type="match status" value="1"/>
</dbReference>
<feature type="transmembrane region" description="Helical" evidence="5">
    <location>
        <begin position="148"/>
        <end position="170"/>
    </location>
</feature>
<evidence type="ECO:0000256" key="4">
    <source>
        <dbReference type="ARBA" id="ARBA00023136"/>
    </source>
</evidence>
<evidence type="ECO:0000256" key="2">
    <source>
        <dbReference type="ARBA" id="ARBA00022692"/>
    </source>
</evidence>
<dbReference type="InterPro" id="IPR036259">
    <property type="entry name" value="MFS_trans_sf"/>
</dbReference>
<organism evidence="6 7">
    <name type="scientific">Pinctada imbricata</name>
    <name type="common">Atlantic pearl-oyster</name>
    <name type="synonym">Pinctada martensii</name>
    <dbReference type="NCBI Taxonomy" id="66713"/>
    <lineage>
        <taxon>Eukaryota</taxon>
        <taxon>Metazoa</taxon>
        <taxon>Spiralia</taxon>
        <taxon>Lophotrochozoa</taxon>
        <taxon>Mollusca</taxon>
        <taxon>Bivalvia</taxon>
        <taxon>Autobranchia</taxon>
        <taxon>Pteriomorphia</taxon>
        <taxon>Pterioida</taxon>
        <taxon>Pterioidea</taxon>
        <taxon>Pteriidae</taxon>
        <taxon>Pinctada</taxon>
    </lineage>
</organism>
<evidence type="ECO:0000313" key="7">
    <source>
        <dbReference type="Proteomes" id="UP001186944"/>
    </source>
</evidence>
<dbReference type="InterPro" id="IPR011701">
    <property type="entry name" value="MFS"/>
</dbReference>
<evidence type="ECO:0000256" key="1">
    <source>
        <dbReference type="ARBA" id="ARBA00004141"/>
    </source>
</evidence>
<feature type="transmembrane region" description="Helical" evidence="5">
    <location>
        <begin position="120"/>
        <end position="141"/>
    </location>
</feature>
<evidence type="ECO:0000256" key="3">
    <source>
        <dbReference type="ARBA" id="ARBA00022989"/>
    </source>
</evidence>
<evidence type="ECO:0008006" key="8">
    <source>
        <dbReference type="Google" id="ProtNLM"/>
    </source>
</evidence>
<keyword evidence="4 5" id="KW-0472">Membrane</keyword>
<feature type="transmembrane region" description="Helical" evidence="5">
    <location>
        <begin position="243"/>
        <end position="263"/>
    </location>
</feature>
<dbReference type="PANTHER" id="PTHR23507">
    <property type="entry name" value="ZGC:174356"/>
    <property type="match status" value="1"/>
</dbReference>
<feature type="transmembrane region" description="Helical" evidence="5">
    <location>
        <begin position="346"/>
        <end position="367"/>
    </location>
</feature>
<dbReference type="AlphaFoldDB" id="A0AA88YDL0"/>
<feature type="transmembrane region" description="Helical" evidence="5">
    <location>
        <begin position="176"/>
        <end position="202"/>
    </location>
</feature>
<keyword evidence="7" id="KW-1185">Reference proteome</keyword>
<dbReference type="EMBL" id="VSWD01000005">
    <property type="protein sequence ID" value="KAK3102878.1"/>
    <property type="molecule type" value="Genomic_DNA"/>
</dbReference>